<feature type="region of interest" description="Disordered" evidence="1">
    <location>
        <begin position="160"/>
        <end position="187"/>
    </location>
</feature>
<evidence type="ECO:0000256" key="1">
    <source>
        <dbReference type="SAM" id="MobiDB-lite"/>
    </source>
</evidence>
<dbReference type="Proteomes" id="UP000034805">
    <property type="component" value="Unassembled WGS sequence"/>
</dbReference>
<evidence type="ECO:0000313" key="3">
    <source>
        <dbReference type="EMBL" id="KPP78093.1"/>
    </source>
</evidence>
<keyword evidence="2" id="KW-0812">Transmembrane</keyword>
<keyword evidence="2" id="KW-0472">Membrane</keyword>
<name>A0A0P7XRU3_SCLFO</name>
<dbReference type="AlphaFoldDB" id="A0A0P7XRU3"/>
<feature type="compositionally biased region" description="Polar residues" evidence="1">
    <location>
        <begin position="10"/>
        <end position="26"/>
    </location>
</feature>
<evidence type="ECO:0000313" key="4">
    <source>
        <dbReference type="Proteomes" id="UP000034805"/>
    </source>
</evidence>
<gene>
    <name evidence="3" type="ORF">Z043_102435</name>
</gene>
<evidence type="ECO:0000256" key="2">
    <source>
        <dbReference type="SAM" id="Phobius"/>
    </source>
</evidence>
<reference evidence="3 4" key="1">
    <citation type="submission" date="2015-08" db="EMBL/GenBank/DDBJ databases">
        <title>The genome of the Asian arowana (Scleropages formosus).</title>
        <authorList>
            <person name="Tan M.H."/>
            <person name="Gan H.M."/>
            <person name="Croft L.J."/>
            <person name="Austin C.M."/>
        </authorList>
    </citation>
    <scope>NUCLEOTIDE SEQUENCE [LARGE SCALE GENOMIC DNA]</scope>
    <source>
        <strain evidence="3">Aro1</strain>
    </source>
</reference>
<feature type="compositionally biased region" description="Low complexity" evidence="1">
    <location>
        <begin position="168"/>
        <end position="187"/>
    </location>
</feature>
<comment type="caution">
    <text evidence="3">The sequence shown here is derived from an EMBL/GenBank/DDBJ whole genome shotgun (WGS) entry which is preliminary data.</text>
</comment>
<sequence>MYATGHSRRSLPSQPPRMTSLLQASSRAHPKRPAGLEHLAAVYLVAITVTVVDFFLLRGLVRDLTAVDLVALSSQKGGFRIICASLSTASLCSFGTGRKIEEPVTVGGLGQSRSSQKDSVRRVGILRRLRRFRASLWSLTTMGTVGYSCCVDDPVETVDDDDAHSDDCSSPDCSESSDSPSSSLDWVDGQKEAGLKVSQEPEAEGRSMESTESGVPTCFRSDLIMTVTSPPTSVESTKSVKIPEDVIAWLIREAVTRREVFQQGERGGCRRGQFYPCFRATVSCPGPQGDPACFKVFLAFTGSLCTQVSMDLIDDLGGNPAQRNPELIRSYKRAELHDEKIGCDLGTLCQTLEESRVLEGTVEQSSEMIRRRGQSFQRLTLTMVGAKRIGPFVHPPGPAWYRDAGVHTEPILWLIANPGSGCRDDDTPSRATQ</sequence>
<protein>
    <submittedName>
        <fullName evidence="3">Uncharacterized protein</fullName>
    </submittedName>
</protein>
<proteinExistence type="predicted"/>
<feature type="region of interest" description="Disordered" evidence="1">
    <location>
        <begin position="1"/>
        <end position="27"/>
    </location>
</feature>
<keyword evidence="2" id="KW-1133">Transmembrane helix</keyword>
<dbReference type="EMBL" id="JARO02000573">
    <property type="protein sequence ID" value="KPP78093.1"/>
    <property type="molecule type" value="Genomic_DNA"/>
</dbReference>
<feature type="transmembrane region" description="Helical" evidence="2">
    <location>
        <begin position="40"/>
        <end position="61"/>
    </location>
</feature>
<organism evidence="3 4">
    <name type="scientific">Scleropages formosus</name>
    <name type="common">Asian bonytongue</name>
    <name type="synonym">Osteoglossum formosum</name>
    <dbReference type="NCBI Taxonomy" id="113540"/>
    <lineage>
        <taxon>Eukaryota</taxon>
        <taxon>Metazoa</taxon>
        <taxon>Chordata</taxon>
        <taxon>Craniata</taxon>
        <taxon>Vertebrata</taxon>
        <taxon>Euteleostomi</taxon>
        <taxon>Actinopterygii</taxon>
        <taxon>Neopterygii</taxon>
        <taxon>Teleostei</taxon>
        <taxon>Osteoglossocephala</taxon>
        <taxon>Osteoglossomorpha</taxon>
        <taxon>Osteoglossiformes</taxon>
        <taxon>Osteoglossidae</taxon>
        <taxon>Scleropages</taxon>
    </lineage>
</organism>
<feature type="region of interest" description="Disordered" evidence="1">
    <location>
        <begin position="195"/>
        <end position="214"/>
    </location>
</feature>
<accession>A0A0P7XRU3</accession>